<protein>
    <recommendedName>
        <fullName evidence="3">TIR domain-containing protein</fullName>
    </recommendedName>
</protein>
<dbReference type="Proteomes" id="UP000480178">
    <property type="component" value="Chromosome"/>
</dbReference>
<reference evidence="1 2" key="1">
    <citation type="submission" date="2020-01" db="EMBL/GenBank/DDBJ databases">
        <authorList>
            <person name="Kim M.K."/>
        </authorList>
    </citation>
    <scope>NUCLEOTIDE SEQUENCE [LARGE SCALE GENOMIC DNA]</scope>
    <source>
        <strain evidence="1 2">172606-1</strain>
    </source>
</reference>
<evidence type="ECO:0008006" key="3">
    <source>
        <dbReference type="Google" id="ProtNLM"/>
    </source>
</evidence>
<name>A0A6C0GLD2_9BACT</name>
<dbReference type="RefSeq" id="WP_162444892.1">
    <property type="nucleotide sequence ID" value="NZ_CP048222.1"/>
</dbReference>
<proteinExistence type="predicted"/>
<keyword evidence="2" id="KW-1185">Reference proteome</keyword>
<gene>
    <name evidence="1" type="ORF">GXP67_20675</name>
</gene>
<evidence type="ECO:0000313" key="1">
    <source>
        <dbReference type="EMBL" id="QHT68891.1"/>
    </source>
</evidence>
<organism evidence="1 2">
    <name type="scientific">Rhodocytophaga rosea</name>
    <dbReference type="NCBI Taxonomy" id="2704465"/>
    <lineage>
        <taxon>Bacteria</taxon>
        <taxon>Pseudomonadati</taxon>
        <taxon>Bacteroidota</taxon>
        <taxon>Cytophagia</taxon>
        <taxon>Cytophagales</taxon>
        <taxon>Rhodocytophagaceae</taxon>
        <taxon>Rhodocytophaga</taxon>
    </lineage>
</organism>
<evidence type="ECO:0000313" key="2">
    <source>
        <dbReference type="Proteomes" id="UP000480178"/>
    </source>
</evidence>
<accession>A0A6C0GLD2</accession>
<dbReference type="AlphaFoldDB" id="A0A6C0GLD2"/>
<sequence length="497" mass="56990">MADNYQICISYTTSDSTPIEHGERNWISGFQQFLEKMLNRLFEAKLDFMQYSEQEPLSAQQLAKVDVFICVLSPAYLQSMVCLKNLAQIDAVLRFSDPEQSAANKRIFKVIKYPIKVDGELKSLKSLPGYNLYAPASHGEATEIHDFNQANLTKEVRLELADLIYDLYETLSSLHNPVESPVEKIETSGNAIYLAETSADLMVERHIIKRDLQKYGFKVLPEHKLPENVQDMETMVRKDLARCKLSIHLVGDSYTEIFSGNGRSIVELQNKFAVEHSRTQSTRTGDTSQDPAFSRLIWLSPGEGHIPQMRKYLQQESGRHFQTLEGAEVFQTSLENFKSAIWEELTETSSRDMKRPASVAHRMDVYMIYDKPDSKEIVSIISQLQTKEIRLSQPVFEADRLHIRQIHLEKLATADIIIIYKHKADEQWLRMKAIDVLKAPGYGRSKPILEKVIFTQKDTIIDKSFYESNGFSVVSNWELYIDTLLAHFIAQAQEKHG</sequence>
<dbReference type="EMBL" id="CP048222">
    <property type="protein sequence ID" value="QHT68891.1"/>
    <property type="molecule type" value="Genomic_DNA"/>
</dbReference>
<dbReference type="KEGG" id="rhoz:GXP67_20675"/>
<dbReference type="Gene3D" id="3.40.50.10140">
    <property type="entry name" value="Toll/interleukin-1 receptor homology (TIR) domain"/>
    <property type="match status" value="1"/>
</dbReference>
<dbReference type="InterPro" id="IPR035897">
    <property type="entry name" value="Toll_tir_struct_dom_sf"/>
</dbReference>
<dbReference type="SUPFAM" id="SSF52200">
    <property type="entry name" value="Toll/Interleukin receptor TIR domain"/>
    <property type="match status" value="1"/>
</dbReference>